<feature type="active site" evidence="5 6">
    <location>
        <position position="226"/>
    </location>
</feature>
<dbReference type="Pfam" id="PF00072">
    <property type="entry name" value="Response_reg"/>
    <property type="match status" value="1"/>
</dbReference>
<dbReference type="PROSITE" id="PS50122">
    <property type="entry name" value="CHEB"/>
    <property type="match status" value="1"/>
</dbReference>
<name>A0A5M6IHU5_9PROT</name>
<dbReference type="SUPFAM" id="SSF52172">
    <property type="entry name" value="CheY-like"/>
    <property type="match status" value="1"/>
</dbReference>
<dbReference type="EC" id="3.1.1.61" evidence="5"/>
<comment type="caution">
    <text evidence="11">The sequence shown here is derived from an EMBL/GenBank/DDBJ whole genome shotgun (WGS) entry which is preliminary data.</text>
</comment>
<dbReference type="GO" id="GO:0006935">
    <property type="term" value="P:chemotaxis"/>
    <property type="evidence" value="ECO:0007669"/>
    <property type="project" value="UniProtKB-UniRule"/>
</dbReference>
<evidence type="ECO:0000256" key="5">
    <source>
        <dbReference type="HAMAP-Rule" id="MF_00099"/>
    </source>
</evidence>
<comment type="similarity">
    <text evidence="5">Belongs to the CheB family.</text>
</comment>
<evidence type="ECO:0000256" key="4">
    <source>
        <dbReference type="ARBA" id="ARBA00048267"/>
    </source>
</evidence>
<dbReference type="InterPro" id="IPR011006">
    <property type="entry name" value="CheY-like_superfamily"/>
</dbReference>
<dbReference type="GO" id="GO:0005737">
    <property type="term" value="C:cytoplasm"/>
    <property type="evidence" value="ECO:0007669"/>
    <property type="project" value="UniProtKB-SubCell"/>
</dbReference>
<feature type="domain" description="Response regulatory" evidence="9">
    <location>
        <begin position="1"/>
        <end position="117"/>
    </location>
</feature>
<dbReference type="PANTHER" id="PTHR42872">
    <property type="entry name" value="PROTEIN-GLUTAMATE METHYLESTERASE/PROTEIN-GLUTAMINE GLUTAMINASE"/>
    <property type="match status" value="1"/>
</dbReference>
<keyword evidence="2 5" id="KW-0145">Chemotaxis</keyword>
<protein>
    <recommendedName>
        <fullName evidence="5">Protein-glutamate methylesterase/protein-glutamine glutaminase</fullName>
        <ecNumber evidence="5">3.1.1.61</ecNumber>
        <ecNumber evidence="5">3.5.1.44</ecNumber>
    </recommendedName>
</protein>
<evidence type="ECO:0000256" key="7">
    <source>
        <dbReference type="PROSITE-ProRule" id="PRU00169"/>
    </source>
</evidence>
<dbReference type="CDD" id="cd16432">
    <property type="entry name" value="CheB_Rec"/>
    <property type="match status" value="1"/>
</dbReference>
<dbReference type="Pfam" id="PF01339">
    <property type="entry name" value="CheB_methylest"/>
    <property type="match status" value="1"/>
</dbReference>
<feature type="compositionally biased region" description="Low complexity" evidence="8">
    <location>
        <begin position="155"/>
        <end position="167"/>
    </location>
</feature>
<evidence type="ECO:0000259" key="9">
    <source>
        <dbReference type="PROSITE" id="PS50110"/>
    </source>
</evidence>
<dbReference type="GO" id="GO:0008984">
    <property type="term" value="F:protein-glutamate methylesterase activity"/>
    <property type="evidence" value="ECO:0007669"/>
    <property type="project" value="UniProtKB-UniRule"/>
</dbReference>
<dbReference type="EC" id="3.5.1.44" evidence="5"/>
<evidence type="ECO:0000259" key="10">
    <source>
        <dbReference type="PROSITE" id="PS50122"/>
    </source>
</evidence>
<feature type="domain" description="CheB-type methylesterase" evidence="10">
    <location>
        <begin position="186"/>
        <end position="380"/>
    </location>
</feature>
<comment type="catalytic activity">
    <reaction evidence="4 5">
        <text>[protein]-L-glutamate 5-O-methyl ester + H2O = L-glutamyl-[protein] + methanol + H(+)</text>
        <dbReference type="Rhea" id="RHEA:23236"/>
        <dbReference type="Rhea" id="RHEA-COMP:10208"/>
        <dbReference type="Rhea" id="RHEA-COMP:10311"/>
        <dbReference type="ChEBI" id="CHEBI:15377"/>
        <dbReference type="ChEBI" id="CHEBI:15378"/>
        <dbReference type="ChEBI" id="CHEBI:17790"/>
        <dbReference type="ChEBI" id="CHEBI:29973"/>
        <dbReference type="ChEBI" id="CHEBI:82795"/>
        <dbReference type="EC" id="3.1.1.61"/>
    </reaction>
</comment>
<comment type="PTM">
    <text evidence="5">Phosphorylated by CheA. Phosphorylation of the N-terminal regulatory domain activates the methylesterase activity.</text>
</comment>
<dbReference type="SUPFAM" id="SSF52738">
    <property type="entry name" value="Methylesterase CheB, C-terminal domain"/>
    <property type="match status" value="1"/>
</dbReference>
<keyword evidence="5 7" id="KW-0597">Phosphoprotein</keyword>
<dbReference type="PIRSF" id="PIRSF000876">
    <property type="entry name" value="RR_chemtxs_CheB"/>
    <property type="match status" value="1"/>
</dbReference>
<dbReference type="InterPro" id="IPR035909">
    <property type="entry name" value="CheB_C"/>
</dbReference>
<dbReference type="HAMAP" id="MF_00099">
    <property type="entry name" value="CheB_chemtxs"/>
    <property type="match status" value="1"/>
</dbReference>
<dbReference type="Gene3D" id="3.40.50.2300">
    <property type="match status" value="1"/>
</dbReference>
<proteinExistence type="inferred from homology"/>
<dbReference type="Gene3D" id="3.40.50.180">
    <property type="entry name" value="Methylesterase CheB, C-terminal domain"/>
    <property type="match status" value="1"/>
</dbReference>
<evidence type="ECO:0000256" key="8">
    <source>
        <dbReference type="SAM" id="MobiDB-lite"/>
    </source>
</evidence>
<comment type="function">
    <text evidence="5">Involved in chemotaxis. Part of a chemotaxis signal transduction system that modulates chemotaxis in response to various stimuli. Catalyzes the demethylation of specific methylglutamate residues introduced into the chemoreceptors (methyl-accepting chemotaxis proteins or MCP) by CheR. Also mediates the irreversible deamidation of specific glutamine residues to glutamic acid.</text>
</comment>
<feature type="active site" evidence="5 6">
    <location>
        <position position="322"/>
    </location>
</feature>
<keyword evidence="1 5" id="KW-0963">Cytoplasm</keyword>
<dbReference type="CDD" id="cd17541">
    <property type="entry name" value="REC_CheB-like"/>
    <property type="match status" value="1"/>
</dbReference>
<dbReference type="InterPro" id="IPR000673">
    <property type="entry name" value="Sig_transdc_resp-reg_Me-estase"/>
</dbReference>
<evidence type="ECO:0000256" key="2">
    <source>
        <dbReference type="ARBA" id="ARBA00022500"/>
    </source>
</evidence>
<dbReference type="NCBIfam" id="NF001965">
    <property type="entry name" value="PRK00742.1"/>
    <property type="match status" value="1"/>
</dbReference>
<comment type="catalytic activity">
    <reaction evidence="5">
        <text>L-glutaminyl-[protein] + H2O = L-glutamyl-[protein] + NH4(+)</text>
        <dbReference type="Rhea" id="RHEA:16441"/>
        <dbReference type="Rhea" id="RHEA-COMP:10207"/>
        <dbReference type="Rhea" id="RHEA-COMP:10208"/>
        <dbReference type="ChEBI" id="CHEBI:15377"/>
        <dbReference type="ChEBI" id="CHEBI:28938"/>
        <dbReference type="ChEBI" id="CHEBI:29973"/>
        <dbReference type="ChEBI" id="CHEBI:30011"/>
        <dbReference type="EC" id="3.5.1.44"/>
    </reaction>
</comment>
<dbReference type="Proteomes" id="UP000324065">
    <property type="component" value="Unassembled WGS sequence"/>
</dbReference>
<dbReference type="PANTHER" id="PTHR42872:SF3">
    <property type="entry name" value="PROTEIN-GLUTAMATE METHYLESTERASE_PROTEIN-GLUTAMINE GLUTAMINASE 1"/>
    <property type="match status" value="1"/>
</dbReference>
<evidence type="ECO:0000256" key="1">
    <source>
        <dbReference type="ARBA" id="ARBA00022490"/>
    </source>
</evidence>
<feature type="region of interest" description="Disordered" evidence="8">
    <location>
        <begin position="127"/>
        <end position="167"/>
    </location>
</feature>
<evidence type="ECO:0000313" key="12">
    <source>
        <dbReference type="Proteomes" id="UP000324065"/>
    </source>
</evidence>
<organism evidence="11 12">
    <name type="scientific">Roseospira marina</name>
    <dbReference type="NCBI Taxonomy" id="140057"/>
    <lineage>
        <taxon>Bacteria</taxon>
        <taxon>Pseudomonadati</taxon>
        <taxon>Pseudomonadota</taxon>
        <taxon>Alphaproteobacteria</taxon>
        <taxon>Rhodospirillales</taxon>
        <taxon>Rhodospirillaceae</taxon>
        <taxon>Roseospira</taxon>
    </lineage>
</organism>
<evidence type="ECO:0000313" key="11">
    <source>
        <dbReference type="EMBL" id="KAA5607158.1"/>
    </source>
</evidence>
<reference evidence="11 12" key="1">
    <citation type="submission" date="2019-09" db="EMBL/GenBank/DDBJ databases">
        <title>Genome sequence of Roseospira marina, one of the more divergent members of the non-sulfur purple photosynthetic bacterial family, the Rhodospirillaceae.</title>
        <authorList>
            <person name="Meyer T."/>
            <person name="Kyndt J."/>
        </authorList>
    </citation>
    <scope>NUCLEOTIDE SEQUENCE [LARGE SCALE GENOMIC DNA]</scope>
    <source>
        <strain evidence="11 12">DSM 15113</strain>
    </source>
</reference>
<dbReference type="GO" id="GO:0000156">
    <property type="term" value="F:phosphorelay response regulator activity"/>
    <property type="evidence" value="ECO:0007669"/>
    <property type="project" value="InterPro"/>
</dbReference>
<dbReference type="InterPro" id="IPR008248">
    <property type="entry name" value="CheB-like"/>
</dbReference>
<feature type="active site" evidence="5 6">
    <location>
        <position position="198"/>
    </location>
</feature>
<evidence type="ECO:0000256" key="6">
    <source>
        <dbReference type="PROSITE-ProRule" id="PRU00050"/>
    </source>
</evidence>
<dbReference type="GO" id="GO:0050568">
    <property type="term" value="F:protein-glutamine glutaminase activity"/>
    <property type="evidence" value="ECO:0007669"/>
    <property type="project" value="UniProtKB-UniRule"/>
</dbReference>
<dbReference type="PROSITE" id="PS50110">
    <property type="entry name" value="RESPONSE_REGULATORY"/>
    <property type="match status" value="1"/>
</dbReference>
<dbReference type="OrthoDB" id="9793421at2"/>
<keyword evidence="3 5" id="KW-0378">Hydrolase</keyword>
<gene>
    <name evidence="5" type="primary">cheB</name>
    <name evidence="11" type="ORF">F1188_03335</name>
</gene>
<accession>A0A5M6IHU5</accession>
<dbReference type="InterPro" id="IPR001789">
    <property type="entry name" value="Sig_transdc_resp-reg_receiver"/>
</dbReference>
<dbReference type="AlphaFoldDB" id="A0A5M6IHU5"/>
<dbReference type="EMBL" id="VWPJ01000002">
    <property type="protein sequence ID" value="KAA5607158.1"/>
    <property type="molecule type" value="Genomic_DNA"/>
</dbReference>
<comment type="subcellular location">
    <subcellularLocation>
        <location evidence="5">Cytoplasm</location>
    </subcellularLocation>
</comment>
<keyword evidence="12" id="KW-1185">Reference proteome</keyword>
<evidence type="ECO:0000256" key="3">
    <source>
        <dbReference type="ARBA" id="ARBA00022801"/>
    </source>
</evidence>
<dbReference type="RefSeq" id="WP_150061169.1">
    <property type="nucleotide sequence ID" value="NZ_JACHII010000003.1"/>
</dbReference>
<feature type="modified residue" description="4-aspartylphosphate" evidence="5 7">
    <location>
        <position position="50"/>
    </location>
</feature>
<dbReference type="SMART" id="SM00448">
    <property type="entry name" value="REC"/>
    <property type="match status" value="1"/>
</dbReference>
<sequence>MIVDDSAVVRGLEARMLADDPDMTVVASVGNGQQAIQALDRYDVEVVVLDIEMPVMDGLSALPKLLARDPRLKIIMASTLTLRNAEISLQALEAGAADYVPKPAASREITGESDFKRDLLSKVRALGAARRRESRGRSGAPAAPAPRPRPREVAPRMGHAPAAAAQAAATALRPAPSIVLRRPPRVQEAVDVIAIGSSTGGPQALFTVLGGMKTQGIRQPILVTQHMPATFTTILAGHIARASGLDAREAKDGEPVEGGRVYVAPGDYHMIVDTRGAQRIVRLTQDKPENFCRPAVDPMFRSVARVYGRRVLGVVLTGMGSDGTKGGAMIVEAGGTIVAQDEASSVVWGMPGAIAQAGLCTAVLPVTEIGPYISKIASKR</sequence>
<comment type="domain">
    <text evidence="5">Contains a C-terminal catalytic domain, and an N-terminal region which modulates catalytic activity.</text>
</comment>